<organism evidence="9 10">
    <name type="scientific">Novilysobacter selenitireducens</name>
    <dbReference type="NCBI Taxonomy" id="2872639"/>
    <lineage>
        <taxon>Bacteria</taxon>
        <taxon>Pseudomonadati</taxon>
        <taxon>Pseudomonadota</taxon>
        <taxon>Gammaproteobacteria</taxon>
        <taxon>Lysobacterales</taxon>
        <taxon>Lysobacteraceae</taxon>
        <taxon>Novilysobacter</taxon>
    </lineage>
</organism>
<dbReference type="PANTHER" id="PTHR30329">
    <property type="entry name" value="STATOR ELEMENT OF FLAGELLAR MOTOR COMPLEX"/>
    <property type="match status" value="1"/>
</dbReference>
<feature type="region of interest" description="Disordered" evidence="6">
    <location>
        <begin position="282"/>
        <end position="302"/>
    </location>
</feature>
<name>A0ABS7T3F7_9GAMM</name>
<dbReference type="Gene3D" id="3.30.1330.60">
    <property type="entry name" value="OmpA-like domain"/>
    <property type="match status" value="1"/>
</dbReference>
<dbReference type="PRINTS" id="PR01021">
    <property type="entry name" value="OMPADOMAIN"/>
</dbReference>
<dbReference type="Pfam" id="PF00691">
    <property type="entry name" value="OmpA"/>
    <property type="match status" value="1"/>
</dbReference>
<evidence type="ECO:0000256" key="1">
    <source>
        <dbReference type="ARBA" id="ARBA00004442"/>
    </source>
</evidence>
<keyword evidence="10" id="KW-1185">Reference proteome</keyword>
<dbReference type="PROSITE" id="PS01068">
    <property type="entry name" value="OMPA_1"/>
    <property type="match status" value="1"/>
</dbReference>
<dbReference type="PRINTS" id="PR01023">
    <property type="entry name" value="NAFLGMOTY"/>
</dbReference>
<dbReference type="CDD" id="cd07185">
    <property type="entry name" value="OmpA_C-like"/>
    <property type="match status" value="1"/>
</dbReference>
<dbReference type="InterPro" id="IPR006690">
    <property type="entry name" value="OMPA-like_CS"/>
</dbReference>
<dbReference type="InterPro" id="IPR006665">
    <property type="entry name" value="OmpA-like"/>
</dbReference>
<keyword evidence="7" id="KW-0732">Signal</keyword>
<evidence type="ECO:0000256" key="2">
    <source>
        <dbReference type="ARBA" id="ARBA00023136"/>
    </source>
</evidence>
<dbReference type="PANTHER" id="PTHR30329:SF21">
    <property type="entry name" value="LIPOPROTEIN YIAD-RELATED"/>
    <property type="match status" value="1"/>
</dbReference>
<evidence type="ECO:0000259" key="8">
    <source>
        <dbReference type="PROSITE" id="PS51123"/>
    </source>
</evidence>
<sequence length="310" mass="32315">MTLTLAVAVGLAALAAPVAAQDAGADLAQRLTALEANAEFSGMAAYERLQARQSLEMLAAAGSREREGARYVAERRVRIAEVAAGTAAAQREIDRLDRERAELLIEASRQDAAQARAEAERLRMEARIQAEEAARLREQAMSSEEAMQDVEAALEGVAGAQSARLQAAREREAALAREEAALMAGGDLPPSSKRGNNEVYTLGGDAFGSGQATLTAGAAASVQALAVYLQAGGNASIRVDGHTDSQGQPEANRALSQRRADAVRQALIDAGVPASRIRAVGHGADEPVADNGTAEGRARNRRVEVLVSGG</sequence>
<proteinExistence type="predicted"/>
<dbReference type="InterPro" id="IPR006664">
    <property type="entry name" value="OMP_bac"/>
</dbReference>
<comment type="caution">
    <text evidence="9">The sequence shown here is derived from an EMBL/GenBank/DDBJ whole genome shotgun (WGS) entry which is preliminary data.</text>
</comment>
<feature type="signal peptide" evidence="7">
    <location>
        <begin position="1"/>
        <end position="20"/>
    </location>
</feature>
<protein>
    <submittedName>
        <fullName evidence="9">OmpA family protein</fullName>
    </submittedName>
</protein>
<evidence type="ECO:0000256" key="3">
    <source>
        <dbReference type="ARBA" id="ARBA00023237"/>
    </source>
</evidence>
<feature type="domain" description="OmpA-like" evidence="8">
    <location>
        <begin position="194"/>
        <end position="310"/>
    </location>
</feature>
<feature type="coiled-coil region" evidence="5">
    <location>
        <begin position="86"/>
        <end position="153"/>
    </location>
</feature>
<keyword evidence="5" id="KW-0175">Coiled coil</keyword>
<dbReference type="InterPro" id="IPR036737">
    <property type="entry name" value="OmpA-like_sf"/>
</dbReference>
<accession>A0ABS7T3F7</accession>
<evidence type="ECO:0000313" key="9">
    <source>
        <dbReference type="EMBL" id="MBZ4038387.1"/>
    </source>
</evidence>
<reference evidence="9 10" key="1">
    <citation type="submission" date="2021-09" db="EMBL/GenBank/DDBJ databases">
        <title>Lysobacter sp. 13A isolated from the river sediment.</title>
        <authorList>
            <person name="Liu H."/>
            <person name="Li S."/>
            <person name="Mao S."/>
        </authorList>
    </citation>
    <scope>NUCLEOTIDE SEQUENCE [LARGE SCALE GENOMIC DNA]</scope>
    <source>
        <strain evidence="9 10">13A</strain>
    </source>
</reference>
<dbReference type="PROSITE" id="PS51123">
    <property type="entry name" value="OMPA_2"/>
    <property type="match status" value="1"/>
</dbReference>
<dbReference type="Proteomes" id="UP001430954">
    <property type="component" value="Unassembled WGS sequence"/>
</dbReference>
<evidence type="ECO:0000313" key="10">
    <source>
        <dbReference type="Proteomes" id="UP001430954"/>
    </source>
</evidence>
<keyword evidence="2 4" id="KW-0472">Membrane</keyword>
<gene>
    <name evidence="9" type="ORF">K6753_02400</name>
</gene>
<evidence type="ECO:0000256" key="6">
    <source>
        <dbReference type="SAM" id="MobiDB-lite"/>
    </source>
</evidence>
<evidence type="ECO:0000256" key="4">
    <source>
        <dbReference type="PROSITE-ProRule" id="PRU00473"/>
    </source>
</evidence>
<dbReference type="SUPFAM" id="SSF103088">
    <property type="entry name" value="OmpA-like"/>
    <property type="match status" value="1"/>
</dbReference>
<dbReference type="EMBL" id="JAINZW010000001">
    <property type="protein sequence ID" value="MBZ4038387.1"/>
    <property type="molecule type" value="Genomic_DNA"/>
</dbReference>
<keyword evidence="3" id="KW-0998">Cell outer membrane</keyword>
<dbReference type="InterPro" id="IPR050330">
    <property type="entry name" value="Bact_OuterMem_StrucFunc"/>
</dbReference>
<feature type="chain" id="PRO_5045758102" evidence="7">
    <location>
        <begin position="21"/>
        <end position="310"/>
    </location>
</feature>
<comment type="subcellular location">
    <subcellularLocation>
        <location evidence="1">Cell outer membrane</location>
    </subcellularLocation>
</comment>
<evidence type="ECO:0000256" key="7">
    <source>
        <dbReference type="SAM" id="SignalP"/>
    </source>
</evidence>
<evidence type="ECO:0000256" key="5">
    <source>
        <dbReference type="SAM" id="Coils"/>
    </source>
</evidence>